<dbReference type="InterPro" id="IPR020904">
    <property type="entry name" value="Sc_DH/Rdtase_CS"/>
</dbReference>
<dbReference type="RefSeq" id="WP_039286185.1">
    <property type="nucleotide sequence ID" value="NZ_JTDI01000005.1"/>
</dbReference>
<dbReference type="CDD" id="cd05233">
    <property type="entry name" value="SDR_c"/>
    <property type="match status" value="1"/>
</dbReference>
<dbReference type="EMBL" id="JTDI01000005">
    <property type="protein sequence ID" value="KHK90136.1"/>
    <property type="molecule type" value="Genomic_DNA"/>
</dbReference>
<keyword evidence="6" id="KW-1185">Reference proteome</keyword>
<dbReference type="GO" id="GO:0016491">
    <property type="term" value="F:oxidoreductase activity"/>
    <property type="evidence" value="ECO:0007669"/>
    <property type="project" value="UniProtKB-KW"/>
</dbReference>
<dbReference type="Pfam" id="PF00106">
    <property type="entry name" value="adh_short"/>
    <property type="match status" value="1"/>
</dbReference>
<evidence type="ECO:0000256" key="1">
    <source>
        <dbReference type="ARBA" id="ARBA00006484"/>
    </source>
</evidence>
<evidence type="ECO:0000313" key="5">
    <source>
        <dbReference type="EMBL" id="KHK90136.1"/>
    </source>
</evidence>
<organism evidence="5 6">
    <name type="scientific">Novosphingobium malaysiense</name>
    <dbReference type="NCBI Taxonomy" id="1348853"/>
    <lineage>
        <taxon>Bacteria</taxon>
        <taxon>Pseudomonadati</taxon>
        <taxon>Pseudomonadota</taxon>
        <taxon>Alphaproteobacteria</taxon>
        <taxon>Sphingomonadales</taxon>
        <taxon>Sphingomonadaceae</taxon>
        <taxon>Novosphingobium</taxon>
    </lineage>
</organism>
<gene>
    <name evidence="5" type="ORF">LK12_15730</name>
</gene>
<dbReference type="SMART" id="SM00822">
    <property type="entry name" value="PKS_KR"/>
    <property type="match status" value="1"/>
</dbReference>
<dbReference type="InterPro" id="IPR002347">
    <property type="entry name" value="SDR_fam"/>
</dbReference>
<comment type="similarity">
    <text evidence="1 3">Belongs to the short-chain dehydrogenases/reductases (SDR) family.</text>
</comment>
<dbReference type="OrthoDB" id="9796652at2"/>
<keyword evidence="2" id="KW-0560">Oxidoreductase</keyword>
<dbReference type="Proteomes" id="UP000031057">
    <property type="component" value="Unassembled WGS sequence"/>
</dbReference>
<dbReference type="PRINTS" id="PR00080">
    <property type="entry name" value="SDRFAMILY"/>
</dbReference>
<dbReference type="PRINTS" id="PR00081">
    <property type="entry name" value="GDHRDH"/>
</dbReference>
<evidence type="ECO:0000259" key="4">
    <source>
        <dbReference type="SMART" id="SM00822"/>
    </source>
</evidence>
<dbReference type="PANTHER" id="PTHR43669:SF3">
    <property type="entry name" value="ALCOHOL DEHYDROGENASE, PUTATIVE (AFU_ORTHOLOGUE AFUA_3G03445)-RELATED"/>
    <property type="match status" value="1"/>
</dbReference>
<evidence type="ECO:0000313" key="6">
    <source>
        <dbReference type="Proteomes" id="UP000031057"/>
    </source>
</evidence>
<name>A0A0B1ZGE0_9SPHN</name>
<dbReference type="STRING" id="1348853.LK12_15730"/>
<dbReference type="Gene3D" id="3.40.50.720">
    <property type="entry name" value="NAD(P)-binding Rossmann-like Domain"/>
    <property type="match status" value="1"/>
</dbReference>
<dbReference type="PANTHER" id="PTHR43669">
    <property type="entry name" value="5-KETO-D-GLUCONATE 5-REDUCTASE"/>
    <property type="match status" value="1"/>
</dbReference>
<proteinExistence type="inferred from homology"/>
<feature type="domain" description="Ketoreductase" evidence="4">
    <location>
        <begin position="11"/>
        <end position="200"/>
    </location>
</feature>
<evidence type="ECO:0000256" key="3">
    <source>
        <dbReference type="RuleBase" id="RU000363"/>
    </source>
</evidence>
<dbReference type="AlphaFoldDB" id="A0A0B1ZGE0"/>
<dbReference type="InterPro" id="IPR057326">
    <property type="entry name" value="KR_dom"/>
</dbReference>
<dbReference type="SUPFAM" id="SSF51735">
    <property type="entry name" value="NAD(P)-binding Rossmann-fold domains"/>
    <property type="match status" value="1"/>
</dbReference>
<comment type="caution">
    <text evidence="5">The sequence shown here is derived from an EMBL/GenBank/DDBJ whole genome shotgun (WGS) entry which is preliminary data.</text>
</comment>
<evidence type="ECO:0000256" key="2">
    <source>
        <dbReference type="ARBA" id="ARBA00023002"/>
    </source>
</evidence>
<reference evidence="5 6" key="1">
    <citation type="submission" date="2014-10" db="EMBL/GenBank/DDBJ databases">
        <title>Genome sequence of Novosphingobium malaysiense MUSC 273(T).</title>
        <authorList>
            <person name="Lee L.-H."/>
        </authorList>
    </citation>
    <scope>NUCLEOTIDE SEQUENCE [LARGE SCALE GENOMIC DNA]</scope>
    <source>
        <strain evidence="5 6">MUSC 273</strain>
    </source>
</reference>
<dbReference type="InterPro" id="IPR036291">
    <property type="entry name" value="NAD(P)-bd_dom_sf"/>
</dbReference>
<sequence>MASDPLSLSGRTCLITGASSGLGAHFARIVSTAGARVVLAARRLERIAALADDLRAKGMQALAVAMDVTDEASVLSAFDAAEAEFGTIDTVIANAGVSAPGRSIDVSSDSLRGLMETNVLGIMLTAREGARRMIEAGSRDSGKGRILLVGSMGAIASIPGETFYCASKAAVASMGRNLAREWVRLGINVNVIQPGFILTEMAADWFASEGGKAQIAGFNRRRLQDIASLDSTVLLLLSDAAEALTGSVITIDDGQSL</sequence>
<accession>A0A0B1ZGE0</accession>
<protein>
    <submittedName>
        <fullName evidence="5">Short-chain dehydrogenase</fullName>
    </submittedName>
</protein>
<dbReference type="FunFam" id="3.40.50.720:FF:000084">
    <property type="entry name" value="Short-chain dehydrogenase reductase"/>
    <property type="match status" value="1"/>
</dbReference>
<dbReference type="PROSITE" id="PS00061">
    <property type="entry name" value="ADH_SHORT"/>
    <property type="match status" value="1"/>
</dbReference>